<comment type="caution">
    <text evidence="1">The sequence shown here is derived from an EMBL/GenBank/DDBJ whole genome shotgun (WGS) entry which is preliminary data.</text>
</comment>
<dbReference type="EMBL" id="BLAL01000229">
    <property type="protein sequence ID" value="GES93901.1"/>
    <property type="molecule type" value="Genomic_DNA"/>
</dbReference>
<accession>A0A8H3LXJ0</accession>
<name>A0A8H3LXJ0_9GLOM</name>
<evidence type="ECO:0000313" key="1">
    <source>
        <dbReference type="EMBL" id="GES93901.1"/>
    </source>
</evidence>
<evidence type="ECO:0000313" key="2">
    <source>
        <dbReference type="Proteomes" id="UP000615446"/>
    </source>
</evidence>
<sequence length="145" mass="16951">MYIKVNKLNQEKDSKKTSIINGALNFVYYIRDYWCGDLAIGWCIYGRIIAADLLQVSLDQFPKTNNHLKSITPNILLKRNLKNKLQTQLKERYESYATSLPKERIQLENHYSQLAYYTPGSNRDKAAERICKEKKIIQIEFNGNT</sequence>
<reference evidence="1" key="1">
    <citation type="submission" date="2019-10" db="EMBL/GenBank/DDBJ databases">
        <title>Conservation and host-specific expression of non-tandemly repeated heterogenous ribosome RNA gene in arbuscular mycorrhizal fungi.</title>
        <authorList>
            <person name="Maeda T."/>
            <person name="Kobayashi Y."/>
            <person name="Nakagawa T."/>
            <person name="Ezawa T."/>
            <person name="Yamaguchi K."/>
            <person name="Bino T."/>
            <person name="Nishimoto Y."/>
            <person name="Shigenobu S."/>
            <person name="Kawaguchi M."/>
        </authorList>
    </citation>
    <scope>NUCLEOTIDE SEQUENCE</scope>
    <source>
        <strain evidence="1">HR1</strain>
    </source>
</reference>
<organism evidence="1 2">
    <name type="scientific">Rhizophagus clarus</name>
    <dbReference type="NCBI Taxonomy" id="94130"/>
    <lineage>
        <taxon>Eukaryota</taxon>
        <taxon>Fungi</taxon>
        <taxon>Fungi incertae sedis</taxon>
        <taxon>Mucoromycota</taxon>
        <taxon>Glomeromycotina</taxon>
        <taxon>Glomeromycetes</taxon>
        <taxon>Glomerales</taxon>
        <taxon>Glomeraceae</taxon>
        <taxon>Rhizophagus</taxon>
    </lineage>
</organism>
<dbReference type="OrthoDB" id="10474160at2759"/>
<gene>
    <name evidence="1" type="ORF">RCL2_002064500</name>
</gene>
<dbReference type="AlphaFoldDB" id="A0A8H3LXJ0"/>
<dbReference type="Proteomes" id="UP000615446">
    <property type="component" value="Unassembled WGS sequence"/>
</dbReference>
<protein>
    <submittedName>
        <fullName evidence="1">Uncharacterized protein</fullName>
    </submittedName>
</protein>
<proteinExistence type="predicted"/>